<dbReference type="InterPro" id="IPR036412">
    <property type="entry name" value="HAD-like_sf"/>
</dbReference>
<comment type="caution">
    <text evidence="1">The sequence shown here is derived from an EMBL/GenBank/DDBJ whole genome shotgun (WGS) entry which is preliminary data.</text>
</comment>
<dbReference type="PANTHER" id="PTHR19288">
    <property type="entry name" value="4-NITROPHENYLPHOSPHATASE-RELATED"/>
    <property type="match status" value="1"/>
</dbReference>
<accession>A0A8S1H249</accession>
<evidence type="ECO:0000313" key="1">
    <source>
        <dbReference type="EMBL" id="CAD6189402.1"/>
    </source>
</evidence>
<name>A0A8S1H249_9PELO</name>
<dbReference type="SUPFAM" id="SSF56784">
    <property type="entry name" value="HAD-like"/>
    <property type="match status" value="1"/>
</dbReference>
<reference evidence="1" key="1">
    <citation type="submission" date="2020-10" db="EMBL/GenBank/DDBJ databases">
        <authorList>
            <person name="Kikuchi T."/>
        </authorList>
    </citation>
    <scope>NUCLEOTIDE SEQUENCE</scope>
    <source>
        <strain evidence="1">NKZ352</strain>
    </source>
</reference>
<dbReference type="GO" id="GO:0016791">
    <property type="term" value="F:phosphatase activity"/>
    <property type="evidence" value="ECO:0007669"/>
    <property type="project" value="TreeGrafter"/>
</dbReference>
<dbReference type="OrthoDB" id="6425440at2759"/>
<dbReference type="GO" id="GO:0005737">
    <property type="term" value="C:cytoplasm"/>
    <property type="evidence" value="ECO:0007669"/>
    <property type="project" value="TreeGrafter"/>
</dbReference>
<dbReference type="Pfam" id="PF13344">
    <property type="entry name" value="Hydrolase_6"/>
    <property type="match status" value="1"/>
</dbReference>
<dbReference type="PANTHER" id="PTHR19288:SF46">
    <property type="entry name" value="HALOACID DEHALOGENASE-LIKE HYDROLASE DOMAIN-CONTAINING PROTEIN 2"/>
    <property type="match status" value="1"/>
</dbReference>
<dbReference type="AlphaFoldDB" id="A0A8S1H249"/>
<dbReference type="InterPro" id="IPR023214">
    <property type="entry name" value="HAD_sf"/>
</dbReference>
<protein>
    <submittedName>
        <fullName evidence="1">Uncharacterized protein</fullName>
    </submittedName>
</protein>
<dbReference type="EMBL" id="CAJGYM010000010">
    <property type="protein sequence ID" value="CAD6189402.1"/>
    <property type="molecule type" value="Genomic_DNA"/>
</dbReference>
<dbReference type="Gene3D" id="3.40.50.1000">
    <property type="entry name" value="HAD superfamily/HAD-like"/>
    <property type="match status" value="2"/>
</dbReference>
<proteinExistence type="predicted"/>
<dbReference type="Proteomes" id="UP000835052">
    <property type="component" value="Unassembled WGS sequence"/>
</dbReference>
<dbReference type="InterPro" id="IPR006357">
    <property type="entry name" value="HAD-SF_hydro_IIA"/>
</dbReference>
<organism evidence="1 2">
    <name type="scientific">Caenorhabditis auriculariae</name>
    <dbReference type="NCBI Taxonomy" id="2777116"/>
    <lineage>
        <taxon>Eukaryota</taxon>
        <taxon>Metazoa</taxon>
        <taxon>Ecdysozoa</taxon>
        <taxon>Nematoda</taxon>
        <taxon>Chromadorea</taxon>
        <taxon>Rhabditida</taxon>
        <taxon>Rhabditina</taxon>
        <taxon>Rhabditomorpha</taxon>
        <taxon>Rhabditoidea</taxon>
        <taxon>Rhabditidae</taxon>
        <taxon>Peloderinae</taxon>
        <taxon>Caenorhabditis</taxon>
    </lineage>
</organism>
<evidence type="ECO:0000313" key="2">
    <source>
        <dbReference type="Proteomes" id="UP000835052"/>
    </source>
</evidence>
<keyword evidence="2" id="KW-1185">Reference proteome</keyword>
<sequence>MSDCDMSKSTFICQIENVLYDPTPGNDNVAIAGSVEAVERLQKSSNVYFLSYSYLKNPSDLADKLNSLGFTVTTERVFTSVTLAKALVMHHSSRAFVSLPEESRWIFTDAEDLGAPIRNKQSLNFVVIGIPPERMTIQILNCATNALLTHPMSYLIVFDNKVIVTVDGEEQRGMGWYGKTISAMCGRGTIILNENSSLCFYALKAHLRLDPDTTCFVGTKEKPALDSLLSVALISNTSKLPESSHLIVEESLGSAVNRIFTSLDRV</sequence>
<gene>
    <name evidence="1" type="ORF">CAUJ_LOCUS5321</name>
</gene>